<keyword evidence="4 12" id="KW-0808">Transferase</keyword>
<dbReference type="InterPro" id="IPR007642">
    <property type="entry name" value="RNA_pol_Rpb2_2"/>
</dbReference>
<dbReference type="GO" id="GO:0003899">
    <property type="term" value="F:DNA-directed RNA polymerase activity"/>
    <property type="evidence" value="ECO:0007669"/>
    <property type="project" value="UniProtKB-EC"/>
</dbReference>
<evidence type="ECO:0000313" key="20">
    <source>
        <dbReference type="EMBL" id="AGE94839.1"/>
    </source>
</evidence>
<evidence type="ECO:0000259" key="19">
    <source>
        <dbReference type="Pfam" id="PF04567"/>
    </source>
</evidence>
<reference evidence="20" key="1">
    <citation type="journal article" date="2013" name="Eukaryot. Cell">
        <title>Extremely Reduced Levels of Heterozygosity in the Vertebrate Pathogen Encephalitozoon cuniculi.</title>
        <authorList>
            <person name="Selman M."/>
            <person name="Sak B."/>
            <person name="Kvac M."/>
            <person name="Farinelli L."/>
            <person name="Weiss L.M."/>
            <person name="Corradi N."/>
        </authorList>
    </citation>
    <scope>NUCLEOTIDE SEQUENCE</scope>
</reference>
<dbReference type="PANTHER" id="PTHR20856">
    <property type="entry name" value="DNA-DIRECTED RNA POLYMERASE I SUBUNIT 2"/>
    <property type="match status" value="1"/>
</dbReference>
<evidence type="ECO:0000256" key="12">
    <source>
        <dbReference type="RuleBase" id="RU363031"/>
    </source>
</evidence>
<keyword evidence="6" id="KW-0479">Metal-binding</keyword>
<dbReference type="InterPro" id="IPR007121">
    <property type="entry name" value="RNA_pol_bsu_CS"/>
</dbReference>
<feature type="domain" description="RNA polymerase beta subunit protrusion" evidence="16">
    <location>
        <begin position="18"/>
        <end position="396"/>
    </location>
</feature>
<dbReference type="FunFam" id="2.40.270.10:FF:000006">
    <property type="entry name" value="DNA-directed RNA polymerase subunit beta"/>
    <property type="match status" value="1"/>
</dbReference>
<dbReference type="Gene3D" id="3.90.1800.10">
    <property type="entry name" value="RNA polymerase alpha subunit dimerisation domain"/>
    <property type="match status" value="1"/>
</dbReference>
<dbReference type="FunFam" id="2.40.270.10:FF:000011">
    <property type="entry name" value="DNA-directed RNA polymerase subunit beta"/>
    <property type="match status" value="1"/>
</dbReference>
<dbReference type="InterPro" id="IPR007646">
    <property type="entry name" value="RNA_pol_Rpb2_4"/>
</dbReference>
<gene>
    <name evidence="20" type="ORF">ECU11_0370</name>
</gene>
<dbReference type="GO" id="GO:0006351">
    <property type="term" value="P:DNA-templated transcription"/>
    <property type="evidence" value="ECO:0007669"/>
    <property type="project" value="InterPro"/>
</dbReference>
<dbReference type="CDD" id="cd00653">
    <property type="entry name" value="RNA_pol_B_RPB2"/>
    <property type="match status" value="1"/>
</dbReference>
<dbReference type="PROSITE" id="PS01166">
    <property type="entry name" value="RNA_POL_BETA"/>
    <property type="match status" value="1"/>
</dbReference>
<feature type="domain" description="DNA-directed RNA polymerase subunit 2 hybrid-binding" evidence="13">
    <location>
        <begin position="675"/>
        <end position="1023"/>
    </location>
</feature>
<name>M1JHJ4_ENCCN</name>
<organism evidence="20">
    <name type="scientific">Encephalitozoon cuniculi</name>
    <name type="common">Microsporidian parasite</name>
    <dbReference type="NCBI Taxonomy" id="6035"/>
    <lineage>
        <taxon>Eukaryota</taxon>
        <taxon>Fungi</taxon>
        <taxon>Fungi incertae sedis</taxon>
        <taxon>Microsporidia</taxon>
        <taxon>Unikaryonidae</taxon>
        <taxon>Encephalitozoon</taxon>
    </lineage>
</organism>
<dbReference type="Pfam" id="PF04565">
    <property type="entry name" value="RNA_pol_Rpb2_3"/>
    <property type="match status" value="1"/>
</dbReference>
<dbReference type="VEuPathDB" id="MicrosporidiaDB:M970_110310"/>
<evidence type="ECO:0000256" key="4">
    <source>
        <dbReference type="ARBA" id="ARBA00022679"/>
    </source>
</evidence>
<dbReference type="Pfam" id="PF04566">
    <property type="entry name" value="RNA_pol_Rpb2_4"/>
    <property type="match status" value="1"/>
</dbReference>
<keyword evidence="5 12" id="KW-0548">Nucleotidyltransferase</keyword>
<evidence type="ECO:0000259" key="14">
    <source>
        <dbReference type="Pfam" id="PF04560"/>
    </source>
</evidence>
<dbReference type="GO" id="GO:0000428">
    <property type="term" value="C:DNA-directed RNA polymerase complex"/>
    <property type="evidence" value="ECO:0007669"/>
    <property type="project" value="UniProtKB-KW"/>
</dbReference>
<dbReference type="GO" id="GO:0005634">
    <property type="term" value="C:nucleus"/>
    <property type="evidence" value="ECO:0007669"/>
    <property type="project" value="UniProtKB-SubCell"/>
</dbReference>
<keyword evidence="8 12" id="KW-0804">Transcription</keyword>
<dbReference type="EMBL" id="KC513604">
    <property type="protein sequence ID" value="AGE94839.1"/>
    <property type="molecule type" value="Genomic_DNA"/>
</dbReference>
<evidence type="ECO:0000256" key="9">
    <source>
        <dbReference type="ARBA" id="ARBA00023242"/>
    </source>
</evidence>
<dbReference type="Pfam" id="PF04567">
    <property type="entry name" value="RNA_pol_Rpb2_5"/>
    <property type="match status" value="1"/>
</dbReference>
<dbReference type="VEuPathDB" id="MicrosporidiaDB:AEWQ_110310"/>
<evidence type="ECO:0000259" key="17">
    <source>
        <dbReference type="Pfam" id="PF04565"/>
    </source>
</evidence>
<evidence type="ECO:0000256" key="6">
    <source>
        <dbReference type="ARBA" id="ARBA00022723"/>
    </source>
</evidence>
<dbReference type="EC" id="2.7.7.6" evidence="12"/>
<feature type="domain" description="RNA polymerase Rpb2" evidence="19">
    <location>
        <begin position="628"/>
        <end position="660"/>
    </location>
</feature>
<dbReference type="FunFam" id="3.90.1100.10:FF:000021">
    <property type="entry name" value="DNA-directed RNA polymerase subunit beta"/>
    <property type="match status" value="1"/>
</dbReference>
<dbReference type="GO" id="GO:0032549">
    <property type="term" value="F:ribonucleoside binding"/>
    <property type="evidence" value="ECO:0007669"/>
    <property type="project" value="InterPro"/>
</dbReference>
<dbReference type="Pfam" id="PF04560">
    <property type="entry name" value="RNA_pol_Rpb2_7"/>
    <property type="match status" value="1"/>
</dbReference>
<dbReference type="GO" id="GO:0003677">
    <property type="term" value="F:DNA binding"/>
    <property type="evidence" value="ECO:0007669"/>
    <property type="project" value="InterPro"/>
</dbReference>
<keyword evidence="9" id="KW-0539">Nucleus</keyword>
<dbReference type="Gene3D" id="2.40.50.150">
    <property type="match status" value="1"/>
</dbReference>
<dbReference type="InterPro" id="IPR007641">
    <property type="entry name" value="RNA_pol_Rpb2_7"/>
</dbReference>
<protein>
    <recommendedName>
        <fullName evidence="12">DNA-directed RNA polymerase subunit beta</fullName>
        <ecNumber evidence="12">2.7.7.6</ecNumber>
    </recommendedName>
</protein>
<dbReference type="InterPro" id="IPR007645">
    <property type="entry name" value="RNA_pol_Rpb2_3"/>
</dbReference>
<feature type="domain" description="RNA polymerase Rpb2" evidence="15">
    <location>
        <begin position="175"/>
        <end position="342"/>
    </location>
</feature>
<dbReference type="InterPro" id="IPR007647">
    <property type="entry name" value="RNA_pol_Rpb2_5"/>
</dbReference>
<accession>M1JHJ4</accession>
<dbReference type="VEuPathDB" id="MicrosporidiaDB:AEWR_110310"/>
<feature type="domain" description="RNA polymerase Rpb2" evidence="17">
    <location>
        <begin position="423"/>
        <end position="486"/>
    </location>
</feature>
<evidence type="ECO:0000256" key="2">
    <source>
        <dbReference type="ARBA" id="ARBA00006835"/>
    </source>
</evidence>
<evidence type="ECO:0000259" key="18">
    <source>
        <dbReference type="Pfam" id="PF04566"/>
    </source>
</evidence>
<evidence type="ECO:0000256" key="11">
    <source>
        <dbReference type="RuleBase" id="RU000434"/>
    </source>
</evidence>
<dbReference type="Gene3D" id="2.40.270.10">
    <property type="entry name" value="DNA-directed RNA polymerase, subunit 2, domain 6"/>
    <property type="match status" value="1"/>
</dbReference>
<evidence type="ECO:0000256" key="3">
    <source>
        <dbReference type="ARBA" id="ARBA00022478"/>
    </source>
</evidence>
<dbReference type="GO" id="GO:0046872">
    <property type="term" value="F:metal ion binding"/>
    <property type="evidence" value="ECO:0007669"/>
    <property type="project" value="UniProtKB-KW"/>
</dbReference>
<dbReference type="AlphaFoldDB" id="M1JHJ4"/>
<dbReference type="VEuPathDB" id="MicrosporidiaDB:ECU11_0370"/>
<proteinExistence type="inferred from homology"/>
<comment type="similarity">
    <text evidence="2 11">Belongs to the RNA polymerase beta chain family.</text>
</comment>
<comment type="function">
    <text evidence="12">DNA-dependent RNA polymerase catalyzes the transcription of DNA into RNA using the four ribonucleoside triphosphates as substrates.</text>
</comment>
<evidence type="ECO:0000256" key="7">
    <source>
        <dbReference type="ARBA" id="ARBA00022833"/>
    </source>
</evidence>
<dbReference type="Gene3D" id="3.90.1100.10">
    <property type="match status" value="1"/>
</dbReference>
<dbReference type="InterPro" id="IPR037034">
    <property type="entry name" value="RNA_pol_Rpb2_2_sf"/>
</dbReference>
<dbReference type="VEuPathDB" id="MicrosporidiaDB:AEWD_110310"/>
<dbReference type="InterPro" id="IPR007644">
    <property type="entry name" value="RNA_pol_bsu_protrusion"/>
</dbReference>
<comment type="catalytic activity">
    <reaction evidence="10 12">
        <text>RNA(n) + a ribonucleoside 5'-triphosphate = RNA(n+1) + diphosphate</text>
        <dbReference type="Rhea" id="RHEA:21248"/>
        <dbReference type="Rhea" id="RHEA-COMP:14527"/>
        <dbReference type="Rhea" id="RHEA-COMP:17342"/>
        <dbReference type="ChEBI" id="CHEBI:33019"/>
        <dbReference type="ChEBI" id="CHEBI:61557"/>
        <dbReference type="ChEBI" id="CHEBI:140395"/>
        <dbReference type="EC" id="2.7.7.6"/>
    </reaction>
</comment>
<dbReference type="Pfam" id="PF04563">
    <property type="entry name" value="RNA_pol_Rpb2_1"/>
    <property type="match status" value="1"/>
</dbReference>
<evidence type="ECO:0000256" key="1">
    <source>
        <dbReference type="ARBA" id="ARBA00004123"/>
    </source>
</evidence>
<keyword evidence="3 12" id="KW-0240">DNA-directed RNA polymerase</keyword>
<feature type="domain" description="RNA polymerase Rpb2" evidence="14">
    <location>
        <begin position="1025"/>
        <end position="1108"/>
    </location>
</feature>
<dbReference type="Gene3D" id="3.90.1070.20">
    <property type="match status" value="1"/>
</dbReference>
<evidence type="ECO:0000259" key="15">
    <source>
        <dbReference type="Pfam" id="PF04561"/>
    </source>
</evidence>
<dbReference type="InterPro" id="IPR015712">
    <property type="entry name" value="DNA-dir_RNA_pol_su2"/>
</dbReference>
<sequence length="1110" mass="125923">MREDQRLELIKLFFNEKGLVRQHIESYDYFVDHEIKALVRANQIVDSDIDHTFYLKYLDIRVAMPSVEENMVNYNVFPIECRLRDITYSANIYVDIEYVRNRQIIVKRDVCIGKMPVMLRSSRCHLRRETKGPMEGRKTKDRRIRESQECPLDVGGYFIVRGIERVVLIQEQLSKNRIIIESGPKGLFASVTSSTDEHKSKTSVTTRDDCYYLKNSMFSEEVPVVIMMKALGLVQDREVAECVGKEYFEIMAPSFGECMSKEIFTREQALLYISSYIKLKPEDNRIEEVLTVLSEKVLPNVQIEGCDLRKKGIYIALMVRRLAQTKLNILREDDKDFVGNKRFELAGQLLSILFEDTFKRFNFELKKSIDKILSKRSRAQEFDALTFLNLQANMITSTLARAISTGNWNLKRFRMERSGVTHVLSRHSYISALGMMTKINSHFEKTRKVSGPRSLHTSSWGMLCPVDTPEGESCGLVKNLALLAEITTNSDTKPILDTVYKLGVVDINSVYTREIHQKDMFSVFLNGDIIGITNRADFLVEQFKLHRRKGLVGKFVSIYKVTVERVIHIASDNGRVCRPLIIIDKNRINQTIISNQMDECLKALNISEKVAIESGKSLFDCYLKYKSFTDLLEEGFIEYLDVNEENDCLVALKPEDIGEETTHLEISEFAILGYVAGLVPFPHHNQSPRNTYQCAMGKQAIGHISLNVKKRFDSVILQLTYTHRPMVSTKILDLINYNEIPAGQNAMVAVMSYSGYDIEDALVLNKTSVERGLFRVEVYKTTTTLLKKHSNGMSDVLWPNPKESVLDEDGLGKPGKMVRDGTVYVNKMSPVDGTYKFTGKVHRGDPAYIDKILITKSQDQVLIKTMLRQTRVPEIGDKFSSRHGQKGVVGLLVRQEDMPFNDQGIVPDIIMNPHGFPSRMTVGKIVELISGKAGVLEGQILDSTAFKENSVEQTCELLIKHGFSYSGKDCFTSGTTGAPLAAYIFFGPVFYQRLKHMVADKIHMRARGPRAILTRQPTEGRSKDGGLKLGEMERDCLIGYGASSLITERLMTSSDVFEAYVCRSCGVLAFKGCCVACKGTKPAKVKMPYACKLLFQELMSMNILPRLHIE</sequence>
<dbReference type="Pfam" id="PF00562">
    <property type="entry name" value="RNA_pol_Rpb2_6"/>
    <property type="match status" value="1"/>
</dbReference>
<dbReference type="InterPro" id="IPR037033">
    <property type="entry name" value="DNA-dir_RNAP_su2_hyb_sf"/>
</dbReference>
<evidence type="ECO:0000256" key="10">
    <source>
        <dbReference type="ARBA" id="ARBA00048552"/>
    </source>
</evidence>
<dbReference type="SUPFAM" id="SSF64484">
    <property type="entry name" value="beta and beta-prime subunits of DNA dependent RNA-polymerase"/>
    <property type="match status" value="1"/>
</dbReference>
<dbReference type="Gene3D" id="3.90.1110.10">
    <property type="entry name" value="RNA polymerase Rpb2, domain 2"/>
    <property type="match status" value="1"/>
</dbReference>
<evidence type="ECO:0000259" key="16">
    <source>
        <dbReference type="Pfam" id="PF04563"/>
    </source>
</evidence>
<dbReference type="InterPro" id="IPR014724">
    <property type="entry name" value="RNA_pol_RPB2_OB-fold"/>
</dbReference>
<dbReference type="Pfam" id="PF04561">
    <property type="entry name" value="RNA_pol_Rpb2_2"/>
    <property type="match status" value="1"/>
</dbReference>
<evidence type="ECO:0000259" key="13">
    <source>
        <dbReference type="Pfam" id="PF00562"/>
    </source>
</evidence>
<evidence type="ECO:0000256" key="8">
    <source>
        <dbReference type="ARBA" id="ARBA00023163"/>
    </source>
</evidence>
<evidence type="ECO:0000256" key="5">
    <source>
        <dbReference type="ARBA" id="ARBA00022695"/>
    </source>
</evidence>
<feature type="domain" description="RNA polymerase Rpb2" evidence="18">
    <location>
        <begin position="523"/>
        <end position="584"/>
    </location>
</feature>
<comment type="subcellular location">
    <subcellularLocation>
        <location evidence="1">Nucleus</location>
    </subcellularLocation>
</comment>
<keyword evidence="7" id="KW-0862">Zinc</keyword>
<dbReference type="InterPro" id="IPR007120">
    <property type="entry name" value="DNA-dir_RNAP_su2_dom"/>
</dbReference>